<protein>
    <submittedName>
        <fullName evidence="1">Conjugative transfer ATPase</fullName>
    </submittedName>
</protein>
<gene>
    <name evidence="1" type="ORF">D6J04_14735</name>
</gene>
<dbReference type="InterPro" id="IPR025955">
    <property type="entry name" value="TraC/Conjuga_ATPase"/>
</dbReference>
<comment type="caution">
    <text evidence="1">The sequence shown here is derived from an EMBL/GenBank/DDBJ whole genome shotgun (WGS) entry which is preliminary data.</text>
</comment>
<dbReference type="EMBL" id="QZWB01000043">
    <property type="protein sequence ID" value="RJT43051.1"/>
    <property type="molecule type" value="Genomic_DNA"/>
</dbReference>
<dbReference type="Proteomes" id="UP000270757">
    <property type="component" value="Unassembled WGS sequence"/>
</dbReference>
<organism evidence="1 2">
    <name type="scientific">Legionella taurinensis</name>
    <dbReference type="NCBI Taxonomy" id="70611"/>
    <lineage>
        <taxon>Bacteria</taxon>
        <taxon>Pseudomonadati</taxon>
        <taxon>Pseudomonadota</taxon>
        <taxon>Gammaproteobacteria</taxon>
        <taxon>Legionellales</taxon>
        <taxon>Legionellaceae</taxon>
        <taxon>Legionella</taxon>
    </lineage>
</organism>
<evidence type="ECO:0000313" key="1">
    <source>
        <dbReference type="EMBL" id="RJT43051.1"/>
    </source>
</evidence>
<feature type="non-terminal residue" evidence="1">
    <location>
        <position position="1"/>
    </location>
</feature>
<proteinExistence type="predicted"/>
<dbReference type="AlphaFoldDB" id="A0A3A5L542"/>
<name>A0A3A5L542_9GAMM</name>
<feature type="non-terminal residue" evidence="1">
    <location>
        <position position="191"/>
    </location>
</feature>
<sequence>QQFIESSLTQDYLQRLQDLYNKMTRPEGLFLDPKTGAPYRGRRRRIRVLFYRQLHQTTLTREQILLEHQEVISQIETKLRSPGLEIKRLKGQDYYQWWIRWFNPKSADEILEQYPYPNHIPAGFNLAQNIFFSPPESDEQGFIFEGRKQRILYVDGLKEAPIIGLVSRERQQANPKHRYALLDTLPEGSIY</sequence>
<evidence type="ECO:0000313" key="2">
    <source>
        <dbReference type="Proteomes" id="UP000270757"/>
    </source>
</evidence>
<accession>A0A3A5L542</accession>
<reference evidence="1 2" key="1">
    <citation type="submission" date="2018-09" db="EMBL/GenBank/DDBJ databases">
        <title>Draft genome sequences of Legionella taurinensis isolated from water samples.</title>
        <authorList>
            <person name="Chakeri A."/>
            <person name="Allerberger F."/>
            <person name="Kundi M."/>
            <person name="Ruppitsch W."/>
            <person name="Schmid D."/>
        </authorList>
    </citation>
    <scope>NUCLEOTIDE SEQUENCE [LARGE SCALE GENOMIC DNA]</scope>
    <source>
        <strain evidence="1 2">4570-18-6</strain>
    </source>
</reference>
<dbReference type="RefSeq" id="WP_182925216.1">
    <property type="nucleotide sequence ID" value="NZ_QZWB01000043.1"/>
</dbReference>
<dbReference type="Pfam" id="PF11130">
    <property type="entry name" value="TraC_F_IV"/>
    <property type="match status" value="1"/>
</dbReference>